<dbReference type="EMBL" id="BAAAYV010000005">
    <property type="protein sequence ID" value="GAA3652391.1"/>
    <property type="molecule type" value="Genomic_DNA"/>
</dbReference>
<evidence type="ECO:0000313" key="1">
    <source>
        <dbReference type="EMBL" id="GAA3652391.1"/>
    </source>
</evidence>
<reference evidence="2" key="1">
    <citation type="journal article" date="2019" name="Int. J. Syst. Evol. Microbiol.">
        <title>The Global Catalogue of Microorganisms (GCM) 10K type strain sequencing project: providing services to taxonomists for standard genome sequencing and annotation.</title>
        <authorList>
            <consortium name="The Broad Institute Genomics Platform"/>
            <consortium name="The Broad Institute Genome Sequencing Center for Infectious Disease"/>
            <person name="Wu L."/>
            <person name="Ma J."/>
        </authorList>
    </citation>
    <scope>NUCLEOTIDE SEQUENCE [LARGE SCALE GENOMIC DNA]</scope>
    <source>
        <strain evidence="2">JCM 16546</strain>
    </source>
</reference>
<organism evidence="1 2">
    <name type="scientific">Microbacterium marinilacus</name>
    <dbReference type="NCBI Taxonomy" id="415209"/>
    <lineage>
        <taxon>Bacteria</taxon>
        <taxon>Bacillati</taxon>
        <taxon>Actinomycetota</taxon>
        <taxon>Actinomycetes</taxon>
        <taxon>Micrococcales</taxon>
        <taxon>Microbacteriaceae</taxon>
        <taxon>Microbacterium</taxon>
    </lineage>
</organism>
<evidence type="ECO:0000313" key="2">
    <source>
        <dbReference type="Proteomes" id="UP001410795"/>
    </source>
</evidence>
<accession>A0ABP7B802</accession>
<proteinExistence type="predicted"/>
<comment type="caution">
    <text evidence="1">The sequence shown here is derived from an EMBL/GenBank/DDBJ whole genome shotgun (WGS) entry which is preliminary data.</text>
</comment>
<dbReference type="Proteomes" id="UP001410795">
    <property type="component" value="Unassembled WGS sequence"/>
</dbReference>
<name>A0ABP7B802_9MICO</name>
<dbReference type="RefSeq" id="WP_221855477.1">
    <property type="nucleotide sequence ID" value="NZ_BAAAYV010000005.1"/>
</dbReference>
<keyword evidence="2" id="KW-1185">Reference proteome</keyword>
<sequence length="128" mass="13183">MALSARDAVARLNDTRSVAHGVAWTAVNAAILLIDPRRLGGRGRLLYRLANGVLAAWTAWAAMRTDLRAEVPAVASAGYAAGAAGVLMAAAEMTESVDARLHDGLARRGVRRPRVLMAAGGAALAAVA</sequence>
<gene>
    <name evidence="1" type="ORF">GCM10022202_10270</name>
</gene>
<protein>
    <submittedName>
        <fullName evidence="1">Uncharacterized protein</fullName>
    </submittedName>
</protein>